<feature type="domain" description="G-protein coupled receptors family 1 profile" evidence="11">
    <location>
        <begin position="46"/>
        <end position="143"/>
    </location>
</feature>
<evidence type="ECO:0000256" key="1">
    <source>
        <dbReference type="ARBA" id="ARBA00004651"/>
    </source>
</evidence>
<feature type="region of interest" description="Disordered" evidence="9">
    <location>
        <begin position="1"/>
        <end position="21"/>
    </location>
</feature>
<keyword evidence="2" id="KW-1003">Cell membrane</keyword>
<dbReference type="KEGG" id="spu:115929890"/>
<dbReference type="GeneID" id="115929890"/>
<keyword evidence="6 10" id="KW-0472">Membrane</keyword>
<sequence>MSRSSSSSPSMTAPTTMEEGSTGAMTSSAIVQVTLMSIILAIALVGNICLILIIITDVRLRTVHNKMVINLAACGLFTVVANGPFIISTLAKEEWIYGDVWCQFNGFTTSVYGLAVVLTLAMISINRYQRSLLEMVGVVPLPQ</sequence>
<dbReference type="Gene3D" id="1.20.1070.10">
    <property type="entry name" value="Rhodopsin 7-helix transmembrane proteins"/>
    <property type="match status" value="1"/>
</dbReference>
<dbReference type="OMA" id="CAINGFT"/>
<dbReference type="InterPro" id="IPR000276">
    <property type="entry name" value="GPCR_Rhodpsn"/>
</dbReference>
<evidence type="ECO:0000256" key="8">
    <source>
        <dbReference type="ARBA" id="ARBA00023224"/>
    </source>
</evidence>
<keyword evidence="5" id="KW-0297">G-protein coupled receptor</keyword>
<dbReference type="CDD" id="cd00637">
    <property type="entry name" value="7tm_classA_rhodopsin-like"/>
    <property type="match status" value="1"/>
</dbReference>
<dbReference type="OrthoDB" id="10017932at2759"/>
<dbReference type="PRINTS" id="PR00237">
    <property type="entry name" value="GPCRRHODOPSN"/>
</dbReference>
<dbReference type="EnsemblMetazoa" id="XM_030999990">
    <property type="protein sequence ID" value="XP_030855850"/>
    <property type="gene ID" value="LOC115929890"/>
</dbReference>
<proteinExistence type="predicted"/>
<keyword evidence="8" id="KW-0807">Transducer</keyword>
<dbReference type="Pfam" id="PF00001">
    <property type="entry name" value="7tm_1"/>
    <property type="match status" value="1"/>
</dbReference>
<dbReference type="PANTHER" id="PTHR22752">
    <property type="entry name" value="G PROTEIN-COUPLED RECEPTOR"/>
    <property type="match status" value="1"/>
</dbReference>
<keyword evidence="4 10" id="KW-1133">Transmembrane helix</keyword>
<feature type="transmembrane region" description="Helical" evidence="10">
    <location>
        <begin position="29"/>
        <end position="55"/>
    </location>
</feature>
<dbReference type="PROSITE" id="PS50262">
    <property type="entry name" value="G_PROTEIN_RECEP_F1_2"/>
    <property type="match status" value="1"/>
</dbReference>
<name>A0A7M7PRR7_STRPU</name>
<evidence type="ECO:0000313" key="13">
    <source>
        <dbReference type="Proteomes" id="UP000007110"/>
    </source>
</evidence>
<keyword evidence="3 10" id="KW-0812">Transmembrane</keyword>
<dbReference type="InParanoid" id="A0A7M7PRR7"/>
<evidence type="ECO:0000256" key="10">
    <source>
        <dbReference type="SAM" id="Phobius"/>
    </source>
</evidence>
<comment type="subcellular location">
    <subcellularLocation>
        <location evidence="1">Cell membrane</location>
        <topology evidence="1">Multi-pass membrane protein</topology>
    </subcellularLocation>
</comment>
<feature type="transmembrane region" description="Helical" evidence="10">
    <location>
        <begin position="107"/>
        <end position="125"/>
    </location>
</feature>
<evidence type="ECO:0000259" key="11">
    <source>
        <dbReference type="PROSITE" id="PS50262"/>
    </source>
</evidence>
<accession>A0A7M7PRR7</accession>
<evidence type="ECO:0000256" key="3">
    <source>
        <dbReference type="ARBA" id="ARBA00022692"/>
    </source>
</evidence>
<dbReference type="InterPro" id="IPR017452">
    <property type="entry name" value="GPCR_Rhodpsn_7TM"/>
</dbReference>
<feature type="compositionally biased region" description="Polar residues" evidence="9">
    <location>
        <begin position="11"/>
        <end position="21"/>
    </location>
</feature>
<evidence type="ECO:0000256" key="2">
    <source>
        <dbReference type="ARBA" id="ARBA00022475"/>
    </source>
</evidence>
<evidence type="ECO:0000256" key="7">
    <source>
        <dbReference type="ARBA" id="ARBA00023170"/>
    </source>
</evidence>
<dbReference type="RefSeq" id="XP_030855850.1">
    <property type="nucleotide sequence ID" value="XM_030999990.1"/>
</dbReference>
<keyword evidence="7" id="KW-0675">Receptor</keyword>
<dbReference type="Proteomes" id="UP000007110">
    <property type="component" value="Unassembled WGS sequence"/>
</dbReference>
<evidence type="ECO:0000256" key="6">
    <source>
        <dbReference type="ARBA" id="ARBA00023136"/>
    </source>
</evidence>
<dbReference type="AlphaFoldDB" id="A0A7M7PRR7"/>
<evidence type="ECO:0000256" key="4">
    <source>
        <dbReference type="ARBA" id="ARBA00022989"/>
    </source>
</evidence>
<feature type="compositionally biased region" description="Low complexity" evidence="9">
    <location>
        <begin position="1"/>
        <end position="10"/>
    </location>
</feature>
<keyword evidence="13" id="KW-1185">Reference proteome</keyword>
<organism evidence="12 13">
    <name type="scientific">Strongylocentrotus purpuratus</name>
    <name type="common">Purple sea urchin</name>
    <dbReference type="NCBI Taxonomy" id="7668"/>
    <lineage>
        <taxon>Eukaryota</taxon>
        <taxon>Metazoa</taxon>
        <taxon>Echinodermata</taxon>
        <taxon>Eleutherozoa</taxon>
        <taxon>Echinozoa</taxon>
        <taxon>Echinoidea</taxon>
        <taxon>Euechinoidea</taxon>
        <taxon>Echinacea</taxon>
        <taxon>Camarodonta</taxon>
        <taxon>Echinidea</taxon>
        <taxon>Strongylocentrotidae</taxon>
        <taxon>Strongylocentrotus</taxon>
    </lineage>
</organism>
<dbReference type="GO" id="GO:0005886">
    <property type="term" value="C:plasma membrane"/>
    <property type="evidence" value="ECO:0007669"/>
    <property type="project" value="UniProtKB-SubCell"/>
</dbReference>
<evidence type="ECO:0000313" key="12">
    <source>
        <dbReference type="EnsemblMetazoa" id="XP_030855850"/>
    </source>
</evidence>
<evidence type="ECO:0000256" key="5">
    <source>
        <dbReference type="ARBA" id="ARBA00023040"/>
    </source>
</evidence>
<evidence type="ECO:0000256" key="9">
    <source>
        <dbReference type="SAM" id="MobiDB-lite"/>
    </source>
</evidence>
<dbReference type="SUPFAM" id="SSF81321">
    <property type="entry name" value="Family A G protein-coupled receptor-like"/>
    <property type="match status" value="1"/>
</dbReference>
<dbReference type="GO" id="GO:0004930">
    <property type="term" value="F:G protein-coupled receptor activity"/>
    <property type="evidence" value="ECO:0007669"/>
    <property type="project" value="UniProtKB-KW"/>
</dbReference>
<reference evidence="13" key="1">
    <citation type="submission" date="2015-02" db="EMBL/GenBank/DDBJ databases">
        <title>Genome sequencing for Strongylocentrotus purpuratus.</title>
        <authorList>
            <person name="Murali S."/>
            <person name="Liu Y."/>
            <person name="Vee V."/>
            <person name="English A."/>
            <person name="Wang M."/>
            <person name="Skinner E."/>
            <person name="Han Y."/>
            <person name="Muzny D.M."/>
            <person name="Worley K.C."/>
            <person name="Gibbs R.A."/>
        </authorList>
    </citation>
    <scope>NUCLEOTIDE SEQUENCE</scope>
</reference>
<protein>
    <recommendedName>
        <fullName evidence="11">G-protein coupled receptors family 1 profile domain-containing protein</fullName>
    </recommendedName>
</protein>
<reference evidence="12" key="2">
    <citation type="submission" date="2021-01" db="UniProtKB">
        <authorList>
            <consortium name="EnsemblMetazoa"/>
        </authorList>
    </citation>
    <scope>IDENTIFICATION</scope>
</reference>
<feature type="transmembrane region" description="Helical" evidence="10">
    <location>
        <begin position="67"/>
        <end position="87"/>
    </location>
</feature>